<gene>
    <name evidence="5" type="ORF">SE37_10805</name>
</gene>
<keyword evidence="3" id="KW-0548">Nucleotidyltransferase</keyword>
<protein>
    <recommendedName>
        <fullName evidence="1">citrate lyase holo-[acyl-carrier protein] synthase</fullName>
        <ecNumber evidence="1">2.7.7.61</ecNumber>
    </recommendedName>
</protein>
<evidence type="ECO:0000256" key="2">
    <source>
        <dbReference type="ARBA" id="ARBA00022679"/>
    </source>
</evidence>
<evidence type="ECO:0000313" key="5">
    <source>
        <dbReference type="EMBL" id="KIE43088.1"/>
    </source>
</evidence>
<keyword evidence="2 5" id="KW-0808">Transferase</keyword>
<organism evidence="5 6">
    <name type="scientific">Geobacter soli</name>
    <dbReference type="NCBI Taxonomy" id="1510391"/>
    <lineage>
        <taxon>Bacteria</taxon>
        <taxon>Pseudomonadati</taxon>
        <taxon>Thermodesulfobacteriota</taxon>
        <taxon>Desulfuromonadia</taxon>
        <taxon>Geobacterales</taxon>
        <taxon>Geobacteraceae</taxon>
        <taxon>Geobacter</taxon>
    </lineage>
</organism>
<dbReference type="Proteomes" id="UP000031433">
    <property type="component" value="Unassembled WGS sequence"/>
</dbReference>
<evidence type="ECO:0000256" key="4">
    <source>
        <dbReference type="ARBA" id="ARBA00048574"/>
    </source>
</evidence>
<dbReference type="GO" id="GO:0051191">
    <property type="term" value="P:prosthetic group biosynthetic process"/>
    <property type="evidence" value="ECO:0007669"/>
    <property type="project" value="InterPro"/>
</dbReference>
<proteinExistence type="predicted"/>
<comment type="caution">
    <text evidence="5">The sequence shown here is derived from an EMBL/GenBank/DDBJ whole genome shotgun (WGS) entry which is preliminary data.</text>
</comment>
<comment type="catalytic activity">
    <reaction evidence="4">
        <text>apo-[citrate lyase ACP] + 2'-(5''-triphospho-alpha-D-ribosyl)-3'-dephospho-CoA = holo-[citrate lyase ACP] + diphosphate</text>
        <dbReference type="Rhea" id="RHEA:16333"/>
        <dbReference type="Rhea" id="RHEA-COMP:10157"/>
        <dbReference type="Rhea" id="RHEA-COMP:10158"/>
        <dbReference type="ChEBI" id="CHEBI:29999"/>
        <dbReference type="ChEBI" id="CHEBI:33019"/>
        <dbReference type="ChEBI" id="CHEBI:61378"/>
        <dbReference type="ChEBI" id="CHEBI:82683"/>
        <dbReference type="EC" id="2.7.7.61"/>
    </reaction>
</comment>
<name>A0A0C1TUK7_9BACT</name>
<keyword evidence="6" id="KW-1185">Reference proteome</keyword>
<dbReference type="GO" id="GO:0050519">
    <property type="term" value="F:holo-citrate lyase synthase activity"/>
    <property type="evidence" value="ECO:0007669"/>
    <property type="project" value="UniProtKB-EC"/>
</dbReference>
<accession>A0A0C1TUK7</accession>
<dbReference type="Pfam" id="PF03802">
    <property type="entry name" value="CitX"/>
    <property type="match status" value="1"/>
</dbReference>
<dbReference type="EC" id="2.7.7.61" evidence="1"/>
<dbReference type="EMBL" id="JXBL01000001">
    <property type="protein sequence ID" value="KIE43088.1"/>
    <property type="molecule type" value="Genomic_DNA"/>
</dbReference>
<dbReference type="RefSeq" id="WP_039646241.1">
    <property type="nucleotide sequence ID" value="NZ_JXBL01000001.1"/>
</dbReference>
<evidence type="ECO:0000313" key="6">
    <source>
        <dbReference type="Proteomes" id="UP000031433"/>
    </source>
</evidence>
<evidence type="ECO:0000256" key="3">
    <source>
        <dbReference type="ARBA" id="ARBA00022695"/>
    </source>
</evidence>
<keyword evidence="5" id="KW-0456">Lyase</keyword>
<sequence length="170" mass="18795">MDVPLKRWRGCAVFRPALAARRDMLSLYLDAGYPTTLILSLAPPGSGTDDRDEAVLSITFRNLVKVLPELLNLKKSGDKDDAYAIMHVPLDATEAKKRCIALEMGTPFSRLIDLDVYDGSGTRLSRALLGLTPRPCLACGQRAADCIRHRHPTPAERPGRLHELLAHLRD</sequence>
<dbReference type="GO" id="GO:0016829">
    <property type="term" value="F:lyase activity"/>
    <property type="evidence" value="ECO:0007669"/>
    <property type="project" value="UniProtKB-KW"/>
</dbReference>
<evidence type="ECO:0000256" key="1">
    <source>
        <dbReference type="ARBA" id="ARBA00012524"/>
    </source>
</evidence>
<reference evidence="5 6" key="1">
    <citation type="submission" date="2015-01" db="EMBL/GenBank/DDBJ databases">
        <title>Genome sequence of the anaerobic bacterium Geobacter soli GSS01, a dissimilatory Fe(III) reducer from soil.</title>
        <authorList>
            <person name="Yang G."/>
            <person name="Zhou S."/>
        </authorList>
    </citation>
    <scope>NUCLEOTIDE SEQUENCE [LARGE SCALE GENOMIC DNA]</scope>
    <source>
        <strain evidence="5 6">GSS01</strain>
    </source>
</reference>
<dbReference type="AlphaFoldDB" id="A0A0C1TUK7"/>
<dbReference type="InterPro" id="IPR005551">
    <property type="entry name" value="CitX"/>
</dbReference>